<keyword evidence="5 11" id="KW-0560">Oxidoreductase</keyword>
<dbReference type="AlphaFoldDB" id="A0A395GQA8"/>
<dbReference type="SUPFAM" id="SSF51735">
    <property type="entry name" value="NAD(P)-binding Rossmann-fold domains"/>
    <property type="match status" value="1"/>
</dbReference>
<keyword evidence="4 10" id="KW-0862">Zinc</keyword>
<keyword evidence="14" id="KW-1185">Reference proteome</keyword>
<dbReference type="STRING" id="1448316.A0A395GQA8"/>
<dbReference type="InterPro" id="IPR011032">
    <property type="entry name" value="GroES-like_sf"/>
</dbReference>
<comment type="cofactor">
    <cofactor evidence="11">
        <name>Zn(2+)</name>
        <dbReference type="ChEBI" id="CHEBI:29105"/>
    </cofactor>
    <text evidence="11">Binds 1 or 2 Zn(2+) ions per subunit.</text>
</comment>
<evidence type="ECO:0000256" key="1">
    <source>
        <dbReference type="ARBA" id="ARBA00008072"/>
    </source>
</evidence>
<dbReference type="FunFam" id="3.40.50.720:FF:000068">
    <property type="entry name" value="Sorbitol dehydrogenase"/>
    <property type="match status" value="1"/>
</dbReference>
<dbReference type="EMBL" id="KZ824460">
    <property type="protein sequence ID" value="RAK97675.1"/>
    <property type="molecule type" value="Genomic_DNA"/>
</dbReference>
<dbReference type="GeneID" id="37228862"/>
<gene>
    <name evidence="13" type="ORF">BO80DRAFT_496055</name>
</gene>
<dbReference type="CDD" id="cd05285">
    <property type="entry name" value="sorbitol_DH"/>
    <property type="match status" value="1"/>
</dbReference>
<keyword evidence="3 10" id="KW-0479">Metal-binding</keyword>
<dbReference type="Proteomes" id="UP000249402">
    <property type="component" value="Unassembled WGS sequence"/>
</dbReference>
<accession>A0A395GQA8</accession>
<dbReference type="PROSITE" id="PS00059">
    <property type="entry name" value="ADH_ZINC"/>
    <property type="match status" value="1"/>
</dbReference>
<evidence type="ECO:0000259" key="12">
    <source>
        <dbReference type="SMART" id="SM00829"/>
    </source>
</evidence>
<evidence type="ECO:0000256" key="7">
    <source>
        <dbReference type="ARBA" id="ARBA00024843"/>
    </source>
</evidence>
<dbReference type="UniPathway" id="UPA00146">
    <property type="reaction ID" value="UER00577"/>
</dbReference>
<dbReference type="Gene3D" id="3.90.180.10">
    <property type="entry name" value="Medium-chain alcohol dehydrogenases, catalytic domain"/>
    <property type="match status" value="1"/>
</dbReference>
<dbReference type="RefSeq" id="XP_025572003.1">
    <property type="nucleotide sequence ID" value="XM_025723997.1"/>
</dbReference>
<evidence type="ECO:0000256" key="10">
    <source>
        <dbReference type="RuleBase" id="RU361277"/>
    </source>
</evidence>
<name>A0A395GQA8_9EURO</name>
<dbReference type="PANTHER" id="PTHR43161">
    <property type="entry name" value="SORBITOL DEHYDROGENASE"/>
    <property type="match status" value="1"/>
</dbReference>
<dbReference type="GO" id="GO:0003939">
    <property type="term" value="F:L-iditol 2-dehydrogenase (NAD+) activity"/>
    <property type="evidence" value="ECO:0007669"/>
    <property type="project" value="TreeGrafter"/>
</dbReference>
<evidence type="ECO:0000256" key="3">
    <source>
        <dbReference type="ARBA" id="ARBA00022723"/>
    </source>
</evidence>
<reference evidence="13 14" key="1">
    <citation type="submission" date="2018-02" db="EMBL/GenBank/DDBJ databases">
        <title>The genomes of Aspergillus section Nigri reveals drivers in fungal speciation.</title>
        <authorList>
            <consortium name="DOE Joint Genome Institute"/>
            <person name="Vesth T.C."/>
            <person name="Nybo J."/>
            <person name="Theobald S."/>
            <person name="Brandl J."/>
            <person name="Frisvad J.C."/>
            <person name="Nielsen K.F."/>
            <person name="Lyhne E.K."/>
            <person name="Kogle M.E."/>
            <person name="Kuo A."/>
            <person name="Riley R."/>
            <person name="Clum A."/>
            <person name="Nolan M."/>
            <person name="Lipzen A."/>
            <person name="Salamov A."/>
            <person name="Henrissat B."/>
            <person name="Wiebenga A."/>
            <person name="De vries R.P."/>
            <person name="Grigoriev I.V."/>
            <person name="Mortensen U.H."/>
            <person name="Andersen M.R."/>
            <person name="Baker S.E."/>
        </authorList>
    </citation>
    <scope>NUCLEOTIDE SEQUENCE [LARGE SCALE GENOMIC DNA]</scope>
    <source>
        <strain evidence="13 14">CBS 121593</strain>
    </source>
</reference>
<dbReference type="InterPro" id="IPR020843">
    <property type="entry name" value="ER"/>
</dbReference>
<dbReference type="PANTHER" id="PTHR43161:SF9">
    <property type="entry name" value="SORBITOL DEHYDROGENASE"/>
    <property type="match status" value="1"/>
</dbReference>
<dbReference type="GO" id="GO:0046526">
    <property type="term" value="F:D-xylulose reductase activity"/>
    <property type="evidence" value="ECO:0007669"/>
    <property type="project" value="UniProtKB-EC"/>
</dbReference>
<keyword evidence="2 11" id="KW-0859">Xylose metabolism</keyword>
<dbReference type="EC" id="1.1.1.9" evidence="9 11"/>
<sequence length="347" mass="37016">MDSNAINPSCLLYGPLDARFEDRPIPALTDPHDVIVRIAYTGVCGSDVHFWLHGGIRTYVSQTQPLTMGHEASGTIHAVGSAVTSLVPGDRCKAGRYNLCPAMKFAADPPVVHGTLTKYFMLPADFCYKISENIGLDEAVLLVPLAVGIHAVRLADVKPGQSVVVFGAGTVGLFCAAVAREFGASIVVSVDILESKLKFAKEFVGREAGRTAMPDVSLTVEENAARLARDHALGEGADVVIDASGAEMSVQTAIFALRKGGTYVQAGMGKRKIEFPISEMCEKEIAAKGCYRYGPGDFDLGISLVGRGRLDLSGLISNIFPFERATEAWEAARRGEGIKTLIEGPKD</sequence>
<evidence type="ECO:0000256" key="8">
    <source>
        <dbReference type="ARBA" id="ARBA00025713"/>
    </source>
</evidence>
<protein>
    <recommendedName>
        <fullName evidence="9 11">D-xylulose reductase</fullName>
        <ecNumber evidence="9 11">1.1.1.9</ecNumber>
    </recommendedName>
    <alternativeName>
        <fullName evidence="11">Xylitol dehydrogenase</fullName>
    </alternativeName>
</protein>
<dbReference type="OrthoDB" id="3941538at2759"/>
<dbReference type="VEuPathDB" id="FungiDB:BO80DRAFT_496055"/>
<evidence type="ECO:0000256" key="9">
    <source>
        <dbReference type="ARBA" id="ARBA00026119"/>
    </source>
</evidence>
<feature type="domain" description="Enoyl reductase (ER)" evidence="12">
    <location>
        <begin position="14"/>
        <end position="342"/>
    </location>
</feature>
<keyword evidence="11" id="KW-0119">Carbohydrate metabolism</keyword>
<dbReference type="Pfam" id="PF08240">
    <property type="entry name" value="ADH_N"/>
    <property type="match status" value="1"/>
</dbReference>
<dbReference type="GO" id="GO:0006062">
    <property type="term" value="P:sorbitol catabolic process"/>
    <property type="evidence" value="ECO:0007669"/>
    <property type="project" value="TreeGrafter"/>
</dbReference>
<evidence type="ECO:0000313" key="13">
    <source>
        <dbReference type="EMBL" id="RAK97675.1"/>
    </source>
</evidence>
<evidence type="ECO:0000313" key="14">
    <source>
        <dbReference type="Proteomes" id="UP000249402"/>
    </source>
</evidence>
<organism evidence="13 14">
    <name type="scientific">Aspergillus ibericus CBS 121593</name>
    <dbReference type="NCBI Taxonomy" id="1448316"/>
    <lineage>
        <taxon>Eukaryota</taxon>
        <taxon>Fungi</taxon>
        <taxon>Dikarya</taxon>
        <taxon>Ascomycota</taxon>
        <taxon>Pezizomycotina</taxon>
        <taxon>Eurotiomycetes</taxon>
        <taxon>Eurotiomycetidae</taxon>
        <taxon>Eurotiales</taxon>
        <taxon>Aspergillaceae</taxon>
        <taxon>Aspergillus</taxon>
        <taxon>Aspergillus subgen. Circumdati</taxon>
    </lineage>
</organism>
<proteinExistence type="inferred from homology"/>
<keyword evidence="6 11" id="KW-0520">NAD</keyword>
<evidence type="ECO:0000256" key="6">
    <source>
        <dbReference type="ARBA" id="ARBA00023027"/>
    </source>
</evidence>
<dbReference type="InterPro" id="IPR013154">
    <property type="entry name" value="ADH-like_N"/>
</dbReference>
<comment type="catalytic activity">
    <reaction evidence="11">
        <text>xylitol + NAD(+) = D-xylulose + NADH + H(+)</text>
        <dbReference type="Rhea" id="RHEA:20433"/>
        <dbReference type="ChEBI" id="CHEBI:15378"/>
        <dbReference type="ChEBI" id="CHEBI:17140"/>
        <dbReference type="ChEBI" id="CHEBI:17151"/>
        <dbReference type="ChEBI" id="CHEBI:57540"/>
        <dbReference type="ChEBI" id="CHEBI:57945"/>
        <dbReference type="EC" id="1.1.1.9"/>
    </reaction>
</comment>
<dbReference type="GO" id="GO:0042732">
    <property type="term" value="P:D-xylose metabolic process"/>
    <property type="evidence" value="ECO:0007669"/>
    <property type="project" value="UniProtKB-UniRule"/>
</dbReference>
<evidence type="ECO:0000256" key="11">
    <source>
        <dbReference type="RuleBase" id="RU369026"/>
    </source>
</evidence>
<evidence type="ECO:0000256" key="2">
    <source>
        <dbReference type="ARBA" id="ARBA00022629"/>
    </source>
</evidence>
<dbReference type="Gene3D" id="3.40.50.720">
    <property type="entry name" value="NAD(P)-binding Rossmann-like Domain"/>
    <property type="match status" value="1"/>
</dbReference>
<dbReference type="SUPFAM" id="SSF50129">
    <property type="entry name" value="GroES-like"/>
    <property type="match status" value="1"/>
</dbReference>
<dbReference type="InterPro" id="IPR045306">
    <property type="entry name" value="SDH-like"/>
</dbReference>
<dbReference type="InterPro" id="IPR013149">
    <property type="entry name" value="ADH-like_C"/>
</dbReference>
<comment type="function">
    <text evidence="7 11">Xylitol dehydrogenase which catalyzes the conversion of xylitol to D-xylulose. Xylose is a major component of hemicelluloses such as xylan. Most fungi utilize D-xylose via three enzymatic reactions, xylose reductase (XR), xylitol dehydrogenase (XDH), and xylulokinase, to form xylulose 5-phosphate, which enters pentose phosphate pathway.</text>
</comment>
<dbReference type="InterPro" id="IPR002328">
    <property type="entry name" value="ADH_Zn_CS"/>
</dbReference>
<evidence type="ECO:0000256" key="4">
    <source>
        <dbReference type="ARBA" id="ARBA00022833"/>
    </source>
</evidence>
<dbReference type="SMART" id="SM00829">
    <property type="entry name" value="PKS_ER"/>
    <property type="match status" value="1"/>
</dbReference>
<dbReference type="Pfam" id="PF00107">
    <property type="entry name" value="ADH_zinc_N"/>
    <property type="match status" value="1"/>
</dbReference>
<comment type="similarity">
    <text evidence="1 10">Belongs to the zinc-containing alcohol dehydrogenase family.</text>
</comment>
<dbReference type="InterPro" id="IPR036291">
    <property type="entry name" value="NAD(P)-bd_dom_sf"/>
</dbReference>
<dbReference type="GO" id="GO:0008270">
    <property type="term" value="F:zinc ion binding"/>
    <property type="evidence" value="ECO:0007669"/>
    <property type="project" value="UniProtKB-UniRule"/>
</dbReference>
<dbReference type="GO" id="GO:0019569">
    <property type="term" value="P:L-arabinose catabolic process to D-xylulose 5-phosphate"/>
    <property type="evidence" value="ECO:0007669"/>
    <property type="project" value="UniProtKB-UniRule"/>
</dbReference>
<evidence type="ECO:0000256" key="5">
    <source>
        <dbReference type="ARBA" id="ARBA00023002"/>
    </source>
</evidence>
<comment type="pathway">
    <text evidence="8 11">Carbohydrate degradation; L-arabinose degradation via L-arabinitol; D-xylulose 5-phosphate from L-arabinose (fungal route): step 4/5.</text>
</comment>